<evidence type="ECO:0000256" key="1">
    <source>
        <dbReference type="SAM" id="SignalP"/>
    </source>
</evidence>
<reference evidence="2 3" key="1">
    <citation type="submission" date="2022-05" db="EMBL/GenBank/DDBJ databases">
        <authorList>
            <consortium name="Genoscope - CEA"/>
            <person name="William W."/>
        </authorList>
    </citation>
    <scope>NUCLEOTIDE SEQUENCE [LARGE SCALE GENOMIC DNA]</scope>
</reference>
<name>A0AAU9WBT4_9CNID</name>
<proteinExistence type="predicted"/>
<comment type="caution">
    <text evidence="2">The sequence shown here is derived from an EMBL/GenBank/DDBJ whole genome shotgun (WGS) entry which is preliminary data.</text>
</comment>
<keyword evidence="1" id="KW-0732">Signal</keyword>
<evidence type="ECO:0000313" key="2">
    <source>
        <dbReference type="EMBL" id="CAH3109095.1"/>
    </source>
</evidence>
<feature type="signal peptide" evidence="1">
    <location>
        <begin position="1"/>
        <end position="19"/>
    </location>
</feature>
<evidence type="ECO:0000313" key="3">
    <source>
        <dbReference type="Proteomes" id="UP001159428"/>
    </source>
</evidence>
<dbReference type="EMBL" id="CALNXJ010000011">
    <property type="protein sequence ID" value="CAH3109095.1"/>
    <property type="molecule type" value="Genomic_DNA"/>
</dbReference>
<accession>A0AAU9WBT4</accession>
<keyword evidence="3" id="KW-1185">Reference proteome</keyword>
<gene>
    <name evidence="2" type="ORF">PMEA_00002833</name>
</gene>
<dbReference type="AlphaFoldDB" id="A0AAU9WBT4"/>
<feature type="chain" id="PRO_5043314327" evidence="1">
    <location>
        <begin position="20"/>
        <end position="135"/>
    </location>
</feature>
<sequence length="135" mass="15721">MEKLAFLVIFAALFAITCSFPSDDRDLIESEWLQDTRANIREQEDELETRNEMPCAEELGLLKHYHINLKSVPCSTVTKKRASNLLAREFQKKESDYGRRNSYARDFNSCCSPDCDWLLDYLEIDSTVVKCLDRK</sequence>
<protein>
    <submittedName>
        <fullName evidence="2">Uncharacterized protein</fullName>
    </submittedName>
</protein>
<dbReference type="Proteomes" id="UP001159428">
    <property type="component" value="Unassembled WGS sequence"/>
</dbReference>
<organism evidence="2 3">
    <name type="scientific">Pocillopora meandrina</name>
    <dbReference type="NCBI Taxonomy" id="46732"/>
    <lineage>
        <taxon>Eukaryota</taxon>
        <taxon>Metazoa</taxon>
        <taxon>Cnidaria</taxon>
        <taxon>Anthozoa</taxon>
        <taxon>Hexacorallia</taxon>
        <taxon>Scleractinia</taxon>
        <taxon>Astrocoeniina</taxon>
        <taxon>Pocilloporidae</taxon>
        <taxon>Pocillopora</taxon>
    </lineage>
</organism>